<evidence type="ECO:0000256" key="4">
    <source>
        <dbReference type="ARBA" id="ARBA00022741"/>
    </source>
</evidence>
<dbReference type="InterPro" id="IPR001564">
    <property type="entry name" value="Nucleoside_diP_kinase"/>
</dbReference>
<dbReference type="Pfam" id="PF00334">
    <property type="entry name" value="NDK"/>
    <property type="match status" value="1"/>
</dbReference>
<keyword evidence="8" id="KW-0460">Magnesium</keyword>
<dbReference type="InterPro" id="IPR036850">
    <property type="entry name" value="NDK-like_dom_sf"/>
</dbReference>
<dbReference type="RefSeq" id="WP_377769465.1">
    <property type="nucleotide sequence ID" value="NZ_JBHUHO010000005.1"/>
</dbReference>
<feature type="binding site" evidence="8 9">
    <location>
        <position position="85"/>
    </location>
    <ligand>
        <name>ATP</name>
        <dbReference type="ChEBI" id="CHEBI:30616"/>
    </ligand>
</feature>
<comment type="cofactor">
    <cofactor evidence="1 8">
        <name>Mg(2+)</name>
        <dbReference type="ChEBI" id="CHEBI:18420"/>
    </cofactor>
</comment>
<comment type="subunit">
    <text evidence="8">Homotetramer.</text>
</comment>
<feature type="binding site" evidence="8 9">
    <location>
        <position position="91"/>
    </location>
    <ligand>
        <name>ATP</name>
        <dbReference type="ChEBI" id="CHEBI:30616"/>
    </ligand>
</feature>
<comment type="subcellular location">
    <subcellularLocation>
        <location evidence="8">Cytoplasm</location>
    </subcellularLocation>
</comment>
<protein>
    <recommendedName>
        <fullName evidence="8 11">Nucleoside diphosphate kinase</fullName>
        <shortName evidence="8">NDK</shortName>
        <shortName evidence="8">NDP kinase</shortName>
        <ecNumber evidence="8 11">2.7.4.6</ecNumber>
    </recommendedName>
    <alternativeName>
        <fullName evidence="8">Nucleoside-2-P kinase</fullName>
    </alternativeName>
</protein>
<keyword evidence="5 8" id="KW-0418">Kinase</keyword>
<dbReference type="SMART" id="SM00562">
    <property type="entry name" value="NDK"/>
    <property type="match status" value="1"/>
</dbReference>
<dbReference type="Proteomes" id="UP001597362">
    <property type="component" value="Unassembled WGS sequence"/>
</dbReference>
<evidence type="ECO:0000256" key="8">
    <source>
        <dbReference type="HAMAP-Rule" id="MF_00451"/>
    </source>
</evidence>
<dbReference type="EMBL" id="JBHUHO010000005">
    <property type="protein sequence ID" value="MFD2114479.1"/>
    <property type="molecule type" value="Genomic_DNA"/>
</dbReference>
<feature type="binding site" evidence="8 9">
    <location>
        <position position="9"/>
    </location>
    <ligand>
        <name>ATP</name>
        <dbReference type="ChEBI" id="CHEBI:30616"/>
    </ligand>
</feature>
<feature type="domain" description="Nucleoside diphosphate kinase-like" evidence="12">
    <location>
        <begin position="1"/>
        <end position="134"/>
    </location>
</feature>
<comment type="catalytic activity">
    <reaction evidence="8 11">
        <text>a 2'-deoxyribonucleoside 5'-diphosphate + ATP = a 2'-deoxyribonucleoside 5'-triphosphate + ADP</text>
        <dbReference type="Rhea" id="RHEA:44640"/>
        <dbReference type="ChEBI" id="CHEBI:30616"/>
        <dbReference type="ChEBI" id="CHEBI:61560"/>
        <dbReference type="ChEBI" id="CHEBI:73316"/>
        <dbReference type="ChEBI" id="CHEBI:456216"/>
        <dbReference type="EC" id="2.7.4.6"/>
    </reaction>
</comment>
<evidence type="ECO:0000256" key="10">
    <source>
        <dbReference type="RuleBase" id="RU004011"/>
    </source>
</evidence>
<comment type="caution">
    <text evidence="13">The sequence shown here is derived from an EMBL/GenBank/DDBJ whole genome shotgun (WGS) entry which is preliminary data.</text>
</comment>
<keyword evidence="4 8" id="KW-0547">Nucleotide-binding</keyword>
<evidence type="ECO:0000259" key="12">
    <source>
        <dbReference type="SMART" id="SM00562"/>
    </source>
</evidence>
<feature type="binding site" evidence="8 9">
    <location>
        <position position="102"/>
    </location>
    <ligand>
        <name>ATP</name>
        <dbReference type="ChEBI" id="CHEBI:30616"/>
    </ligand>
</feature>
<dbReference type="PRINTS" id="PR01243">
    <property type="entry name" value="NUCDPKINASE"/>
</dbReference>
<evidence type="ECO:0000256" key="11">
    <source>
        <dbReference type="RuleBase" id="RU004013"/>
    </source>
</evidence>
<dbReference type="InterPro" id="IPR034907">
    <property type="entry name" value="NDK-like_dom"/>
</dbReference>
<keyword evidence="6 8" id="KW-0067">ATP-binding</keyword>
<evidence type="ECO:0000256" key="9">
    <source>
        <dbReference type="PROSITE-ProRule" id="PRU00706"/>
    </source>
</evidence>
<name>A0ABW4YG06_9BACL</name>
<sequence>MERTFVMIKPDGVARGLTGKIVARFEAKGFTLVRAQLMQVSVELAEKHYAHLKEKPFFGELVDYIISGPVFAMELSATNAIQNARSLIGATNPVNAAAGTIRGDFATDVASNVIHGSDSEESVQIELTNFFGSL</sequence>
<dbReference type="InterPro" id="IPR023005">
    <property type="entry name" value="Nucleoside_diP_kinase_AS"/>
</dbReference>
<dbReference type="CDD" id="cd04413">
    <property type="entry name" value="NDPk_I"/>
    <property type="match status" value="1"/>
</dbReference>
<comment type="similarity">
    <text evidence="2 8 9 10">Belongs to the NDK family.</text>
</comment>
<evidence type="ECO:0000256" key="2">
    <source>
        <dbReference type="ARBA" id="ARBA00008142"/>
    </source>
</evidence>
<dbReference type="GO" id="GO:0004550">
    <property type="term" value="F:nucleoside diphosphate kinase activity"/>
    <property type="evidence" value="ECO:0007669"/>
    <property type="project" value="UniProtKB-EC"/>
</dbReference>
<reference evidence="14" key="1">
    <citation type="journal article" date="2019" name="Int. J. Syst. Evol. Microbiol.">
        <title>The Global Catalogue of Microorganisms (GCM) 10K type strain sequencing project: providing services to taxonomists for standard genome sequencing and annotation.</title>
        <authorList>
            <consortium name="The Broad Institute Genomics Platform"/>
            <consortium name="The Broad Institute Genome Sequencing Center for Infectious Disease"/>
            <person name="Wu L."/>
            <person name="Ma J."/>
        </authorList>
    </citation>
    <scope>NUCLEOTIDE SEQUENCE [LARGE SCALE GENOMIC DNA]</scope>
    <source>
        <strain evidence="14">GH52</strain>
    </source>
</reference>
<keyword evidence="7 8" id="KW-0546">Nucleotide metabolism</keyword>
<feature type="binding site" evidence="8 9">
    <location>
        <position position="57"/>
    </location>
    <ligand>
        <name>ATP</name>
        <dbReference type="ChEBI" id="CHEBI:30616"/>
    </ligand>
</feature>
<dbReference type="SUPFAM" id="SSF54919">
    <property type="entry name" value="Nucleoside diphosphate kinase, NDK"/>
    <property type="match status" value="1"/>
</dbReference>
<dbReference type="PROSITE" id="PS51374">
    <property type="entry name" value="NDPK_LIKE"/>
    <property type="match status" value="1"/>
</dbReference>
<keyword evidence="3 8" id="KW-0808">Transferase</keyword>
<dbReference type="EC" id="2.7.4.6" evidence="8 11"/>
<feature type="binding site" evidence="8 9">
    <location>
        <position position="112"/>
    </location>
    <ligand>
        <name>ATP</name>
        <dbReference type="ChEBI" id="CHEBI:30616"/>
    </ligand>
</feature>
<evidence type="ECO:0000256" key="6">
    <source>
        <dbReference type="ARBA" id="ARBA00022840"/>
    </source>
</evidence>
<evidence type="ECO:0000256" key="1">
    <source>
        <dbReference type="ARBA" id="ARBA00001946"/>
    </source>
</evidence>
<dbReference type="NCBIfam" id="NF001908">
    <property type="entry name" value="PRK00668.1"/>
    <property type="match status" value="1"/>
</dbReference>
<evidence type="ECO:0000256" key="7">
    <source>
        <dbReference type="ARBA" id="ARBA00023080"/>
    </source>
</evidence>
<keyword evidence="8" id="KW-0479">Metal-binding</keyword>
<organism evidence="13 14">
    <name type="scientific">Paenibacillus yanchengensis</name>
    <dbReference type="NCBI Taxonomy" id="2035833"/>
    <lineage>
        <taxon>Bacteria</taxon>
        <taxon>Bacillati</taxon>
        <taxon>Bacillota</taxon>
        <taxon>Bacilli</taxon>
        <taxon>Bacillales</taxon>
        <taxon>Paenibacillaceae</taxon>
        <taxon>Paenibacillus</taxon>
    </lineage>
</organism>
<evidence type="ECO:0000256" key="5">
    <source>
        <dbReference type="ARBA" id="ARBA00022777"/>
    </source>
</evidence>
<dbReference type="Gene3D" id="3.30.70.141">
    <property type="entry name" value="Nucleoside diphosphate kinase-like domain"/>
    <property type="match status" value="1"/>
</dbReference>
<gene>
    <name evidence="8 13" type="primary">ndk</name>
    <name evidence="13" type="ORF">ACFSJH_01750</name>
</gene>
<evidence type="ECO:0000256" key="3">
    <source>
        <dbReference type="ARBA" id="ARBA00022679"/>
    </source>
</evidence>
<evidence type="ECO:0000313" key="14">
    <source>
        <dbReference type="Proteomes" id="UP001597362"/>
    </source>
</evidence>
<feature type="active site" description="Pros-phosphohistidine intermediate" evidence="8 9">
    <location>
        <position position="115"/>
    </location>
</feature>
<dbReference type="PANTHER" id="PTHR11349">
    <property type="entry name" value="NUCLEOSIDE DIPHOSPHATE KINASE"/>
    <property type="match status" value="1"/>
</dbReference>
<keyword evidence="8" id="KW-0963">Cytoplasm</keyword>
<dbReference type="HAMAP" id="MF_00451">
    <property type="entry name" value="NDP_kinase"/>
    <property type="match status" value="1"/>
</dbReference>
<evidence type="ECO:0000313" key="13">
    <source>
        <dbReference type="EMBL" id="MFD2114479.1"/>
    </source>
</evidence>
<keyword evidence="14" id="KW-1185">Reference proteome</keyword>
<keyword evidence="8" id="KW-0597">Phosphoprotein</keyword>
<comment type="catalytic activity">
    <reaction evidence="8">
        <text>a ribonucleoside 5'-diphosphate + ATP = a ribonucleoside 5'-triphosphate + ADP</text>
        <dbReference type="Rhea" id="RHEA:18113"/>
        <dbReference type="ChEBI" id="CHEBI:30616"/>
        <dbReference type="ChEBI" id="CHEBI:57930"/>
        <dbReference type="ChEBI" id="CHEBI:61557"/>
        <dbReference type="ChEBI" id="CHEBI:456216"/>
        <dbReference type="EC" id="2.7.4.6"/>
    </reaction>
</comment>
<proteinExistence type="inferred from homology"/>
<comment type="function">
    <text evidence="8">Major role in the synthesis of nucleoside triphosphates other than ATP. The ATP gamma phosphate is transferred to the NDP beta phosphate via a ping-pong mechanism, using a phosphorylated active-site intermediate.</text>
</comment>
<dbReference type="PROSITE" id="PS00469">
    <property type="entry name" value="NDPK"/>
    <property type="match status" value="1"/>
</dbReference>
<accession>A0ABW4YG06</accession>